<proteinExistence type="predicted"/>
<keyword evidence="4" id="KW-1185">Reference proteome</keyword>
<comment type="caution">
    <text evidence="3">The sequence shown here is derived from an EMBL/GenBank/DDBJ whole genome shotgun (WGS) entry which is preliminary data.</text>
</comment>
<reference evidence="3 4" key="1">
    <citation type="submission" date="2018-09" db="EMBL/GenBank/DDBJ databases">
        <title>Comparative genomics of Leucobacter spp.</title>
        <authorList>
            <person name="Reis A.C."/>
            <person name="Kolvenbach B.A."/>
            <person name="Corvini P.F.X."/>
            <person name="Nunes O.C."/>
        </authorList>
    </citation>
    <scope>NUCLEOTIDE SEQUENCE [LARGE SCALE GENOMIC DNA]</scope>
    <source>
        <strain evidence="3 4">TAN 31504</strain>
    </source>
</reference>
<dbReference type="InterPro" id="IPR013108">
    <property type="entry name" value="Amidohydro_3"/>
</dbReference>
<name>A0ABS1SLH1_9MICO</name>
<feature type="region of interest" description="Disordered" evidence="1">
    <location>
        <begin position="535"/>
        <end position="554"/>
    </location>
</feature>
<dbReference type="CDD" id="cd01300">
    <property type="entry name" value="YtcJ_like"/>
    <property type="match status" value="1"/>
</dbReference>
<feature type="domain" description="Amidohydrolase 3" evidence="2">
    <location>
        <begin position="46"/>
        <end position="535"/>
    </location>
</feature>
<organism evidence="3 4">
    <name type="scientific">Leucobacter chromiireducens subsp. solipictus</name>
    <dbReference type="NCBI Taxonomy" id="398235"/>
    <lineage>
        <taxon>Bacteria</taxon>
        <taxon>Bacillati</taxon>
        <taxon>Actinomycetota</taxon>
        <taxon>Actinomycetes</taxon>
        <taxon>Micrococcales</taxon>
        <taxon>Microbacteriaceae</taxon>
        <taxon>Leucobacter</taxon>
    </lineage>
</organism>
<dbReference type="SUPFAM" id="SSF51338">
    <property type="entry name" value="Composite domain of metallo-dependent hydrolases"/>
    <property type="match status" value="1"/>
</dbReference>
<dbReference type="InterPro" id="IPR011059">
    <property type="entry name" value="Metal-dep_hydrolase_composite"/>
</dbReference>
<evidence type="ECO:0000313" key="4">
    <source>
        <dbReference type="Proteomes" id="UP001645859"/>
    </source>
</evidence>
<evidence type="ECO:0000259" key="2">
    <source>
        <dbReference type="Pfam" id="PF07969"/>
    </source>
</evidence>
<protein>
    <submittedName>
        <fullName evidence="3">Amidohydrolase</fullName>
    </submittedName>
</protein>
<dbReference type="Gene3D" id="3.20.20.140">
    <property type="entry name" value="Metal-dependent hydrolases"/>
    <property type="match status" value="1"/>
</dbReference>
<dbReference type="InterPro" id="IPR033932">
    <property type="entry name" value="YtcJ-like"/>
</dbReference>
<dbReference type="InterPro" id="IPR032466">
    <property type="entry name" value="Metal_Hydrolase"/>
</dbReference>
<dbReference type="Gene3D" id="2.30.40.10">
    <property type="entry name" value="Urease, subunit C, domain 1"/>
    <property type="match status" value="1"/>
</dbReference>
<sequence length="554" mass="58058">MVVTGAQLWAPALSADTAVAVRDGRIVAVGSDRAIGALAAPQTERIDAAGAALLPGFHDAHIHALAGGLALLGCDLETEHSLDGYGRLIRDAAALGEPWVIGAGWFGDVFPGGLPTRELLDEWVPDRPAVLTSHDAHGVWVNTRALELAGITDDTPDPPAGRIVRNADGVATGMLLDTAGELVTRLAPPRGAAEQRRALRAAQERLFSLGITSWHDAILGDYLTLPDSLPTYLETRADGSLRARVTGSMWWPPTAGPAYLPEMLGRIDAARGAGFAVSSVKIMQDGICENCTAALIDPYRGVSPAVRGDSVISPEDLAEIVCHLDAAGLSVHFHGVGDRAVRECLDAVAAARAGGTGVRHQIAHLDLVDPADIPRFAELGVTANLQPLWARNDQEILERKLPLLGAERAQFHFPFGSLHRAGAHLAMGSDWPVTSPDPLWGLHTACTRTAPAADVHALNAESRVPALPDEQLSPEVAIRAYTLGSAEISGVADQLGRIAVGALADLVLLSGPVGAAGDFDRVRVARTILGGTTVYAAPTTDDRDPELASPSARA</sequence>
<dbReference type="Gene3D" id="3.10.310.70">
    <property type="match status" value="1"/>
</dbReference>
<dbReference type="Proteomes" id="UP001645859">
    <property type="component" value="Unassembled WGS sequence"/>
</dbReference>
<accession>A0ABS1SLH1</accession>
<gene>
    <name evidence="3" type="ORF">D3230_13730</name>
</gene>
<dbReference type="Pfam" id="PF07969">
    <property type="entry name" value="Amidohydro_3"/>
    <property type="match status" value="1"/>
</dbReference>
<dbReference type="PANTHER" id="PTHR22642:SF2">
    <property type="entry name" value="PROTEIN LONG AFTER FAR-RED 3"/>
    <property type="match status" value="1"/>
</dbReference>
<dbReference type="PANTHER" id="PTHR22642">
    <property type="entry name" value="IMIDAZOLONEPROPIONASE"/>
    <property type="match status" value="1"/>
</dbReference>
<dbReference type="EMBL" id="QYAC01000007">
    <property type="protein sequence ID" value="MBL3680339.1"/>
    <property type="molecule type" value="Genomic_DNA"/>
</dbReference>
<dbReference type="SUPFAM" id="SSF51556">
    <property type="entry name" value="Metallo-dependent hydrolases"/>
    <property type="match status" value="1"/>
</dbReference>
<evidence type="ECO:0000256" key="1">
    <source>
        <dbReference type="SAM" id="MobiDB-lite"/>
    </source>
</evidence>
<evidence type="ECO:0000313" key="3">
    <source>
        <dbReference type="EMBL" id="MBL3680339.1"/>
    </source>
</evidence>